<evidence type="ECO:0000313" key="2">
    <source>
        <dbReference type="Proteomes" id="UP000199245"/>
    </source>
</evidence>
<name>A0A1G6IR10_9BRAD</name>
<accession>A0A1G6IR10</accession>
<proteinExistence type="predicted"/>
<sequence>MSLHEATVSSTITDEMRAQWEAESRAREARLEYGRTVEDLRRLLKRALSIQIAVRVGSDSSSRDCNFPFVTASAVRRMFRSYQADEIVPCEFDPIDRQLVIGGIRSIHKAWDLP</sequence>
<dbReference type="AlphaFoldDB" id="A0A1G6IR10"/>
<evidence type="ECO:0000313" key="1">
    <source>
        <dbReference type="EMBL" id="SDC09012.1"/>
    </source>
</evidence>
<dbReference type="EMBL" id="FMZW01000001">
    <property type="protein sequence ID" value="SDC09012.1"/>
    <property type="molecule type" value="Genomic_DNA"/>
</dbReference>
<protein>
    <submittedName>
        <fullName evidence="1">Uncharacterized protein</fullName>
    </submittedName>
</protein>
<organism evidence="1 2">
    <name type="scientific">Bradyrhizobium brasilense</name>
    <dbReference type="NCBI Taxonomy" id="1419277"/>
    <lineage>
        <taxon>Bacteria</taxon>
        <taxon>Pseudomonadati</taxon>
        <taxon>Pseudomonadota</taxon>
        <taxon>Alphaproteobacteria</taxon>
        <taxon>Hyphomicrobiales</taxon>
        <taxon>Nitrobacteraceae</taxon>
        <taxon>Bradyrhizobium</taxon>
    </lineage>
</organism>
<gene>
    <name evidence="1" type="ORF">SAMN05216337_1001228</name>
</gene>
<reference evidence="1 2" key="1">
    <citation type="submission" date="2016-10" db="EMBL/GenBank/DDBJ databases">
        <authorList>
            <person name="de Groot N.N."/>
        </authorList>
    </citation>
    <scope>NUCLEOTIDE SEQUENCE [LARGE SCALE GENOMIC DNA]</scope>
    <source>
        <strain evidence="1 2">R5</strain>
    </source>
</reference>
<dbReference type="RefSeq" id="WP_143029448.1">
    <property type="nucleotide sequence ID" value="NZ_FMZW01000001.1"/>
</dbReference>
<dbReference type="Proteomes" id="UP000199245">
    <property type="component" value="Unassembled WGS sequence"/>
</dbReference>